<protein>
    <submittedName>
        <fullName evidence="2">Arginase family protein</fullName>
    </submittedName>
</protein>
<evidence type="ECO:0000256" key="1">
    <source>
        <dbReference type="PROSITE-ProRule" id="PRU00742"/>
    </source>
</evidence>
<gene>
    <name evidence="2" type="ORF">RYJ27_08400</name>
</gene>
<keyword evidence="3" id="KW-1185">Reference proteome</keyword>
<dbReference type="InterPro" id="IPR023696">
    <property type="entry name" value="Ureohydrolase_dom_sf"/>
</dbReference>
<organism evidence="2 3">
    <name type="scientific">Microbacterium limosum</name>
    <dbReference type="NCBI Taxonomy" id="3079935"/>
    <lineage>
        <taxon>Bacteria</taxon>
        <taxon>Bacillati</taxon>
        <taxon>Actinomycetota</taxon>
        <taxon>Actinomycetes</taxon>
        <taxon>Micrococcales</taxon>
        <taxon>Microbacteriaceae</taxon>
        <taxon>Microbacterium</taxon>
    </lineage>
</organism>
<comment type="similarity">
    <text evidence="1">Belongs to the arginase family.</text>
</comment>
<proteinExistence type="inferred from homology"/>
<dbReference type="Pfam" id="PF00491">
    <property type="entry name" value="Arginase"/>
    <property type="match status" value="1"/>
</dbReference>
<dbReference type="EMBL" id="CP137080">
    <property type="protein sequence ID" value="WOQ68734.1"/>
    <property type="molecule type" value="Genomic_DNA"/>
</dbReference>
<sequence length="267" mass="26185">MTDFVVVPQWQGSASSRAMRLIDGALAIAGDLPRGATTIVAAPEEAGDALGTGIRRLSALRAAARAHAEAARPATGRVVTIGGDAGVGTVAALHGAGEGSAVLWLSAQPSLHDVASSPTGAYASMAARALVDPAIPPLDASAVLPATHVVIAGARDATPAEIASADTLGVTLLPTVEIEPIITALSAARPSSLHIHVGVDVLDPAAIAGVTDPVPFGPDTAALIGAIRAARDAAPAGSASLTGFSPATPDAAADDMGTLLRIIGALA</sequence>
<dbReference type="SUPFAM" id="SSF52768">
    <property type="entry name" value="Arginase/deacetylase"/>
    <property type="match status" value="1"/>
</dbReference>
<dbReference type="Proteomes" id="UP001329313">
    <property type="component" value="Chromosome"/>
</dbReference>
<accession>A0AAU0MFH8</accession>
<name>A0AAU0MFH8_9MICO</name>
<dbReference type="KEGG" id="mliy:RYJ27_08400"/>
<dbReference type="PROSITE" id="PS51409">
    <property type="entry name" value="ARGINASE_2"/>
    <property type="match status" value="1"/>
</dbReference>
<reference evidence="2 3" key="1">
    <citation type="submission" date="2023-10" db="EMBL/GenBank/DDBJ databases">
        <title>Y20.</title>
        <authorList>
            <person name="Zhang G."/>
            <person name="Ding Y."/>
        </authorList>
    </citation>
    <scope>NUCLEOTIDE SEQUENCE [LARGE SCALE GENOMIC DNA]</scope>
    <source>
        <strain evidence="2 3">Y20</strain>
    </source>
</reference>
<dbReference type="GO" id="GO:0046872">
    <property type="term" value="F:metal ion binding"/>
    <property type="evidence" value="ECO:0007669"/>
    <property type="project" value="InterPro"/>
</dbReference>
<dbReference type="InterPro" id="IPR006035">
    <property type="entry name" value="Ureohydrolase"/>
</dbReference>
<dbReference type="GO" id="GO:0016813">
    <property type="term" value="F:hydrolase activity, acting on carbon-nitrogen (but not peptide) bonds, in linear amidines"/>
    <property type="evidence" value="ECO:0007669"/>
    <property type="project" value="UniProtKB-ARBA"/>
</dbReference>
<evidence type="ECO:0000313" key="3">
    <source>
        <dbReference type="Proteomes" id="UP001329313"/>
    </source>
</evidence>
<evidence type="ECO:0000313" key="2">
    <source>
        <dbReference type="EMBL" id="WOQ68734.1"/>
    </source>
</evidence>
<dbReference type="RefSeq" id="WP_330169876.1">
    <property type="nucleotide sequence ID" value="NZ_CP137080.1"/>
</dbReference>
<dbReference type="AlphaFoldDB" id="A0AAU0MFH8"/>
<dbReference type="Gene3D" id="3.40.800.10">
    <property type="entry name" value="Ureohydrolase domain"/>
    <property type="match status" value="1"/>
</dbReference>